<dbReference type="PANTHER" id="PTHR28096:SF1">
    <property type="entry name" value="PROTEIN FAF1"/>
    <property type="match status" value="1"/>
</dbReference>
<feature type="compositionally biased region" description="Basic residues" evidence="1">
    <location>
        <begin position="16"/>
        <end position="26"/>
    </location>
</feature>
<proteinExistence type="predicted"/>
<evidence type="ECO:0000313" key="2">
    <source>
        <dbReference type="EMBL" id="ORY86181.1"/>
    </source>
</evidence>
<protein>
    <recommendedName>
        <fullName evidence="4">Protein FAF1</fullName>
    </recommendedName>
</protein>
<dbReference type="OMA" id="FEAQFKP"/>
<feature type="region of interest" description="Disordered" evidence="1">
    <location>
        <begin position="265"/>
        <end position="289"/>
    </location>
</feature>
<dbReference type="AlphaFoldDB" id="A0A1Y2FQA4"/>
<evidence type="ECO:0000256" key="1">
    <source>
        <dbReference type="SAM" id="MobiDB-lite"/>
    </source>
</evidence>
<feature type="compositionally biased region" description="Polar residues" evidence="1">
    <location>
        <begin position="102"/>
        <end position="111"/>
    </location>
</feature>
<name>A0A1Y2FQA4_PROLT</name>
<dbReference type="EMBL" id="MCFI01000003">
    <property type="protein sequence ID" value="ORY86181.1"/>
    <property type="molecule type" value="Genomic_DNA"/>
</dbReference>
<dbReference type="OrthoDB" id="5556956at2759"/>
<dbReference type="STRING" id="56484.A0A1Y2FQA4"/>
<dbReference type="GO" id="GO:0000462">
    <property type="term" value="P:maturation of SSU-rRNA from tricistronic rRNA transcript (SSU-rRNA, 5.8S rRNA, LSU-rRNA)"/>
    <property type="evidence" value="ECO:0007669"/>
    <property type="project" value="TreeGrafter"/>
</dbReference>
<comment type="caution">
    <text evidence="2">The sequence shown here is derived from an EMBL/GenBank/DDBJ whole genome shotgun (WGS) entry which is preliminary data.</text>
</comment>
<feature type="compositionally biased region" description="Basic and acidic residues" evidence="1">
    <location>
        <begin position="27"/>
        <end position="38"/>
    </location>
</feature>
<organism evidence="2 3">
    <name type="scientific">Protomyces lactucae-debilis</name>
    <dbReference type="NCBI Taxonomy" id="2754530"/>
    <lineage>
        <taxon>Eukaryota</taxon>
        <taxon>Fungi</taxon>
        <taxon>Dikarya</taxon>
        <taxon>Ascomycota</taxon>
        <taxon>Taphrinomycotina</taxon>
        <taxon>Taphrinomycetes</taxon>
        <taxon>Taphrinales</taxon>
        <taxon>Protomycetaceae</taxon>
        <taxon>Protomyces</taxon>
    </lineage>
</organism>
<dbReference type="GO" id="GO:0005730">
    <property type="term" value="C:nucleolus"/>
    <property type="evidence" value="ECO:0007669"/>
    <property type="project" value="TreeGrafter"/>
</dbReference>
<dbReference type="Proteomes" id="UP000193685">
    <property type="component" value="Unassembled WGS sequence"/>
</dbReference>
<dbReference type="InterPro" id="IPR053030">
    <property type="entry name" value="Ribosomal_biogenesis_FAF1-like"/>
</dbReference>
<reference evidence="2 3" key="1">
    <citation type="submission" date="2016-07" db="EMBL/GenBank/DDBJ databases">
        <title>Pervasive Adenine N6-methylation of Active Genes in Fungi.</title>
        <authorList>
            <consortium name="DOE Joint Genome Institute"/>
            <person name="Mondo S.J."/>
            <person name="Dannebaum R.O."/>
            <person name="Kuo R.C."/>
            <person name="Labutti K."/>
            <person name="Haridas S."/>
            <person name="Kuo A."/>
            <person name="Salamov A."/>
            <person name="Ahrendt S.R."/>
            <person name="Lipzen A."/>
            <person name="Sullivan W."/>
            <person name="Andreopoulos W.B."/>
            <person name="Clum A."/>
            <person name="Lindquist E."/>
            <person name="Daum C."/>
            <person name="Ramamoorthy G.K."/>
            <person name="Gryganskyi A."/>
            <person name="Culley D."/>
            <person name="Magnuson J.K."/>
            <person name="James T.Y."/>
            <person name="O'Malley M.A."/>
            <person name="Stajich J.E."/>
            <person name="Spatafora J.W."/>
            <person name="Visel A."/>
            <person name="Grigoriev I.V."/>
        </authorList>
    </citation>
    <scope>NUCLEOTIDE SEQUENCE [LARGE SCALE GENOMIC DNA]</scope>
    <source>
        <strain evidence="2 3">12-1054</strain>
    </source>
</reference>
<feature type="region of interest" description="Disordered" evidence="1">
    <location>
        <begin position="1"/>
        <end position="139"/>
    </location>
</feature>
<feature type="compositionally biased region" description="Basic residues" evidence="1">
    <location>
        <begin position="273"/>
        <end position="282"/>
    </location>
</feature>
<dbReference type="RefSeq" id="XP_040727363.1">
    <property type="nucleotide sequence ID" value="XM_040870372.1"/>
</dbReference>
<dbReference type="GeneID" id="63786971"/>
<gene>
    <name evidence="2" type="ORF">BCR37DRAFT_385663</name>
</gene>
<feature type="compositionally biased region" description="Low complexity" evidence="1">
    <location>
        <begin position="46"/>
        <end position="61"/>
    </location>
</feature>
<dbReference type="PANTHER" id="PTHR28096">
    <property type="entry name" value="PROTEIN FAF1"/>
    <property type="match status" value="1"/>
</dbReference>
<feature type="compositionally biased region" description="Basic and acidic residues" evidence="1">
    <location>
        <begin position="195"/>
        <end position="212"/>
    </location>
</feature>
<evidence type="ECO:0008006" key="4">
    <source>
        <dbReference type="Google" id="ProtNLM"/>
    </source>
</evidence>
<feature type="region of interest" description="Disordered" evidence="1">
    <location>
        <begin position="160"/>
        <end position="247"/>
    </location>
</feature>
<keyword evidence="3" id="KW-1185">Reference proteome</keyword>
<sequence length="289" mass="31853">MDPEAVKALQALYDKKVKRSSTKRKRGQDEREDERTSESEIEQSDADSASEASEGSHESFAGFDDAVESDSPTVEVVSFDERNLTRNSDPFERQGYKAFMSSKVSKQSGTKTIAPPGRRKRKAEAGEDASDSEDDIKKDKALQRLLRDAHLLDGTTEALELQGGKARQQSVAEQLKRSGAKQVAQRKMPVGMRLGMRDAAKKKATAHEESMRENGIITAKKTHADKQAMMPRKKQKKERSLGTMAGVGRYKNGTLTISKREIDSVNGTGAKQGGKKGKKRGFRTFSNIG</sequence>
<accession>A0A1Y2FQA4</accession>
<feature type="compositionally biased region" description="Basic and acidic residues" evidence="1">
    <location>
        <begin position="79"/>
        <end position="95"/>
    </location>
</feature>
<evidence type="ECO:0000313" key="3">
    <source>
        <dbReference type="Proteomes" id="UP000193685"/>
    </source>
</evidence>